<dbReference type="InterPro" id="IPR050987">
    <property type="entry name" value="AtrR-like"/>
</dbReference>
<protein>
    <submittedName>
        <fullName evidence="2">Uncharacterized protein</fullName>
    </submittedName>
</protein>
<accession>A0A0B8N3G5</accession>
<proteinExistence type="predicted"/>
<dbReference type="CDD" id="cd12148">
    <property type="entry name" value="fungal_TF_MHR"/>
    <property type="match status" value="1"/>
</dbReference>
<sequence length="468" mass="54429">MPRSLSTSQQIQYLDGDLFPAELIPSVVNDFLVYVYPIVQLVHRPTFLRNFRDNKHAQDPNFFALVMALCAATVAHRPEKLVEYQNAPTPLRMQSPLELVNYCYARSVQWRSARYYDEVSHTKWTAAFMFYTSFLQVGEVNKARMMEMEAILFARLLELHRISAYTGLNCIEVQLRKKAFGFMMHGYVHQELQNIRKERVAFIDCSTLHEIDLEELLPAPQDDENITENTYGPYDITQPSLAAALRLRIELFLTAVTEITSKNRRGSNGAHCRCTRLIDPPSYVKHLYSRLHELKYKLDGAPWYLRQWAPRELGEDVSRDKEFQIGLLRADIHTTHLWLQTCVLDHLEHLKPAPGALSPPFPQEVLHLVACSQWEQREEVCRQMLQVLSLTPHVYLEILGIYLIHKIRDVAGPLFSLLDENRENLTSPGSYDRVKQYLKEYSEKLRHLDRSGKPNFESLQTWVDTDRV</sequence>
<keyword evidence="1" id="KW-0539">Nucleus</keyword>
<dbReference type="Proteomes" id="UP000053095">
    <property type="component" value="Unassembled WGS sequence"/>
</dbReference>
<dbReference type="PANTHER" id="PTHR46910">
    <property type="entry name" value="TRANSCRIPTION FACTOR PDR1"/>
    <property type="match status" value="1"/>
</dbReference>
<evidence type="ECO:0000256" key="1">
    <source>
        <dbReference type="ARBA" id="ARBA00023242"/>
    </source>
</evidence>
<dbReference type="PANTHER" id="PTHR46910:SF40">
    <property type="entry name" value="ZN(II)2CYS6 TRANSCRIPTION FACTOR (EUROFUNG)"/>
    <property type="match status" value="1"/>
</dbReference>
<evidence type="ECO:0000313" key="2">
    <source>
        <dbReference type="EMBL" id="GAM33411.1"/>
    </source>
</evidence>
<dbReference type="AlphaFoldDB" id="A0A0B8N3G5"/>
<evidence type="ECO:0000313" key="3">
    <source>
        <dbReference type="Proteomes" id="UP000053095"/>
    </source>
</evidence>
<gene>
    <name evidence="2" type="ORF">TCE0_004f00286</name>
</gene>
<name>A0A0B8N3G5_TALPI</name>
<organism evidence="2 3">
    <name type="scientific">Talaromyces pinophilus</name>
    <name type="common">Penicillium pinophilum</name>
    <dbReference type="NCBI Taxonomy" id="128442"/>
    <lineage>
        <taxon>Eukaryota</taxon>
        <taxon>Fungi</taxon>
        <taxon>Dikarya</taxon>
        <taxon>Ascomycota</taxon>
        <taxon>Pezizomycotina</taxon>
        <taxon>Eurotiomycetes</taxon>
        <taxon>Eurotiomycetidae</taxon>
        <taxon>Eurotiales</taxon>
        <taxon>Trichocomaceae</taxon>
        <taxon>Talaromyces</taxon>
        <taxon>Talaromyces sect. Talaromyces</taxon>
    </lineage>
</organism>
<dbReference type="EMBL" id="DF933800">
    <property type="protein sequence ID" value="GAM33411.1"/>
    <property type="molecule type" value="Genomic_DNA"/>
</dbReference>
<keyword evidence="3" id="KW-1185">Reference proteome</keyword>
<dbReference type="GO" id="GO:0003700">
    <property type="term" value="F:DNA-binding transcription factor activity"/>
    <property type="evidence" value="ECO:0007669"/>
    <property type="project" value="InterPro"/>
</dbReference>
<reference evidence="3" key="1">
    <citation type="journal article" date="2015" name="Genome Announc.">
        <title>Draft genome sequence of Talaromyces cellulolyticus strain Y-94, a source of lignocellulosic biomass-degrading enzymes.</title>
        <authorList>
            <person name="Fujii T."/>
            <person name="Koike H."/>
            <person name="Sawayama S."/>
            <person name="Yano S."/>
            <person name="Inoue H."/>
        </authorList>
    </citation>
    <scope>NUCLEOTIDE SEQUENCE [LARGE SCALE GENOMIC DNA]</scope>
    <source>
        <strain evidence="3">Y-94</strain>
    </source>
</reference>